<evidence type="ECO:0000256" key="11">
    <source>
        <dbReference type="RuleBase" id="RU004450"/>
    </source>
</evidence>
<dbReference type="GO" id="GO:0046933">
    <property type="term" value="F:proton-transporting ATP synthase activity, rotational mechanism"/>
    <property type="evidence" value="ECO:0007669"/>
    <property type="project" value="TreeGrafter"/>
</dbReference>
<keyword evidence="4" id="KW-0138">CF(0)</keyword>
<dbReference type="PANTHER" id="PTHR11410">
    <property type="entry name" value="ATP SYNTHASE SUBUNIT A"/>
    <property type="match status" value="1"/>
</dbReference>
<dbReference type="InterPro" id="IPR023011">
    <property type="entry name" value="ATP_synth_F0_asu_AS"/>
</dbReference>
<comment type="subcellular location">
    <subcellularLocation>
        <location evidence="1">Membrane</location>
        <topology evidence="1">Multi-pass membrane protein</topology>
    </subcellularLocation>
    <subcellularLocation>
        <location evidence="11">Mitochondrion inner membrane</location>
        <topology evidence="11">Multi-pass membrane protein</topology>
    </subcellularLocation>
</comment>
<reference evidence="13" key="1">
    <citation type="journal article" date="2011" name="Mol. Phylogenet. Evol.">
        <title>Exploring the molecular phylogeny of phasmids with whole mitochondrial genome sequences.</title>
        <authorList>
            <person name="Komoto N."/>
            <person name="Yukuhiro K."/>
            <person name="Ueda K."/>
            <person name="Tomita S."/>
        </authorList>
    </citation>
    <scope>NUCLEOTIDE SEQUENCE</scope>
</reference>
<dbReference type="InterPro" id="IPR000568">
    <property type="entry name" value="ATP_synth_F0_asu"/>
</dbReference>
<dbReference type="PRINTS" id="PR00123">
    <property type="entry name" value="ATPASEA"/>
</dbReference>
<keyword evidence="3" id="KW-0813">Transport</keyword>
<evidence type="ECO:0000256" key="8">
    <source>
        <dbReference type="ARBA" id="ARBA00023065"/>
    </source>
</evidence>
<name>E2RUS2_9NEOP</name>
<feature type="transmembrane region" description="Helical" evidence="12">
    <location>
        <begin position="96"/>
        <end position="116"/>
    </location>
</feature>
<dbReference type="Gene3D" id="1.20.120.220">
    <property type="entry name" value="ATP synthase, F0 complex, subunit A"/>
    <property type="match status" value="1"/>
</dbReference>
<accession>E2RUS2</accession>
<dbReference type="GO" id="GO:0045259">
    <property type="term" value="C:proton-transporting ATP synthase complex"/>
    <property type="evidence" value="ECO:0007669"/>
    <property type="project" value="UniProtKB-KW"/>
</dbReference>
<feature type="transmembrane region" description="Helical" evidence="12">
    <location>
        <begin position="196"/>
        <end position="218"/>
    </location>
</feature>
<dbReference type="InterPro" id="IPR045083">
    <property type="entry name" value="ATP_synth_F0_asu_bact/mt"/>
</dbReference>
<evidence type="ECO:0000256" key="9">
    <source>
        <dbReference type="ARBA" id="ARBA00023136"/>
    </source>
</evidence>
<keyword evidence="7 12" id="KW-1133">Transmembrane helix</keyword>
<dbReference type="EMBL" id="AB477461">
    <property type="protein sequence ID" value="BAJ24456.1"/>
    <property type="molecule type" value="Genomic_DNA"/>
</dbReference>
<evidence type="ECO:0000256" key="6">
    <source>
        <dbReference type="ARBA" id="ARBA00022781"/>
    </source>
</evidence>
<evidence type="ECO:0000256" key="2">
    <source>
        <dbReference type="ARBA" id="ARBA00006810"/>
    </source>
</evidence>
<evidence type="ECO:0000256" key="3">
    <source>
        <dbReference type="ARBA" id="ARBA00022448"/>
    </source>
</evidence>
<evidence type="ECO:0000256" key="7">
    <source>
        <dbReference type="ARBA" id="ARBA00022989"/>
    </source>
</evidence>
<organism evidence="13">
    <name type="scientific">Pulchriphyllium giganteum</name>
    <dbReference type="NCBI Taxonomy" id="591861"/>
    <lineage>
        <taxon>Eukaryota</taxon>
        <taxon>Metazoa</taxon>
        <taxon>Ecdysozoa</taxon>
        <taxon>Arthropoda</taxon>
        <taxon>Hexapoda</taxon>
        <taxon>Insecta</taxon>
        <taxon>Pterygota</taxon>
        <taxon>Neoptera</taxon>
        <taxon>Polyneoptera</taxon>
        <taxon>Phasmatodea</taxon>
        <taxon>Verophasmatodea</taxon>
        <taxon>Areolatae</taxon>
        <taxon>Phyllioidea</taxon>
        <taxon>Phylliidae</taxon>
        <taxon>Phylliinae</taxon>
        <taxon>Phylliini</taxon>
        <taxon>Pulchriphyllium</taxon>
    </lineage>
</organism>
<keyword evidence="13" id="KW-0496">Mitochondrion</keyword>
<keyword evidence="5 12" id="KW-0812">Transmembrane</keyword>
<dbReference type="CDD" id="cd00310">
    <property type="entry name" value="ATP-synt_Fo_a_6"/>
    <property type="match status" value="1"/>
</dbReference>
<dbReference type="AlphaFoldDB" id="E2RUS2"/>
<evidence type="ECO:0000256" key="12">
    <source>
        <dbReference type="SAM" id="Phobius"/>
    </source>
</evidence>
<keyword evidence="8" id="KW-0406">Ion transport</keyword>
<evidence type="ECO:0000256" key="5">
    <source>
        <dbReference type="ARBA" id="ARBA00022692"/>
    </source>
</evidence>
<dbReference type="SUPFAM" id="SSF81336">
    <property type="entry name" value="F1F0 ATP synthase subunit A"/>
    <property type="match status" value="1"/>
</dbReference>
<dbReference type="PANTHER" id="PTHR11410:SF0">
    <property type="entry name" value="ATP SYNTHASE SUBUNIT A"/>
    <property type="match status" value="1"/>
</dbReference>
<keyword evidence="9 12" id="KW-0472">Membrane</keyword>
<dbReference type="NCBIfam" id="TIGR01131">
    <property type="entry name" value="ATP_synt_6_or_A"/>
    <property type="match status" value="1"/>
</dbReference>
<comment type="similarity">
    <text evidence="2">Belongs to the ATPase A chain family.</text>
</comment>
<keyword evidence="6" id="KW-0375">Hydrogen ion transport</keyword>
<geneLocation type="mitochondrion" evidence="13"/>
<dbReference type="Pfam" id="PF00119">
    <property type="entry name" value="ATP-synt_A"/>
    <property type="match status" value="1"/>
</dbReference>
<keyword evidence="10" id="KW-0066">ATP synthesis</keyword>
<dbReference type="GO" id="GO:0005743">
    <property type="term" value="C:mitochondrial inner membrane"/>
    <property type="evidence" value="ECO:0007669"/>
    <property type="project" value="UniProtKB-SubCell"/>
</dbReference>
<evidence type="ECO:0000256" key="10">
    <source>
        <dbReference type="ARBA" id="ARBA00023310"/>
    </source>
</evidence>
<sequence length="223" mass="25526">MTNLFSIFDPSTSMKINLNWMSLLLGMMITPSWYWMMSGRYLMMMMKMLNKMNNEFKMLIKLSINKGSTLMFISLFVLVMMNNSIGLYPYLFTSTSHLSVTLSIALPMWLSFMLMGWLKNTKHMFTHLVPMSTPNTLMPLMVCIETISNLIRPVTLSVRLTANMIAGHLILTLLGNNMMEMSFMMLPIMTLIQTTLMILESMVAIIQGYVMATLSILYSSEVN</sequence>
<dbReference type="PROSITE" id="PS00449">
    <property type="entry name" value="ATPASE_A"/>
    <property type="match status" value="1"/>
</dbReference>
<protein>
    <recommendedName>
        <fullName evidence="11">ATP synthase subunit a</fullName>
    </recommendedName>
</protein>
<dbReference type="InterPro" id="IPR035908">
    <property type="entry name" value="F0_ATP_A_sf"/>
</dbReference>
<proteinExistence type="inferred from homology"/>
<gene>
    <name evidence="13" type="primary">ATP6</name>
</gene>
<evidence type="ECO:0000256" key="4">
    <source>
        <dbReference type="ARBA" id="ARBA00022547"/>
    </source>
</evidence>
<evidence type="ECO:0000256" key="1">
    <source>
        <dbReference type="ARBA" id="ARBA00004141"/>
    </source>
</evidence>
<evidence type="ECO:0000313" key="13">
    <source>
        <dbReference type="EMBL" id="BAJ24456.1"/>
    </source>
</evidence>